<name>A0A4Y1WNW8_9BACT</name>
<dbReference type="Pfam" id="PF13385">
    <property type="entry name" value="Laminin_G_3"/>
    <property type="match status" value="1"/>
</dbReference>
<dbReference type="OrthoDB" id="1037816at2"/>
<evidence type="ECO:0000313" key="4">
    <source>
        <dbReference type="Proteomes" id="UP000318946"/>
    </source>
</evidence>
<dbReference type="Pfam" id="PF08522">
    <property type="entry name" value="BT_3987-like_N"/>
    <property type="match status" value="1"/>
</dbReference>
<dbReference type="SUPFAM" id="SSF49899">
    <property type="entry name" value="Concanavalin A-like lectins/glucanases"/>
    <property type="match status" value="1"/>
</dbReference>
<feature type="signal peptide" evidence="1">
    <location>
        <begin position="1"/>
        <end position="26"/>
    </location>
</feature>
<dbReference type="InterPro" id="IPR013728">
    <property type="entry name" value="BT_3987-like_N"/>
</dbReference>
<keyword evidence="4" id="KW-1185">Reference proteome</keyword>
<proteinExistence type="predicted"/>
<dbReference type="RefSeq" id="WP_141411856.1">
    <property type="nucleotide sequence ID" value="NZ_AP019735.1"/>
</dbReference>
<evidence type="ECO:0000313" key="3">
    <source>
        <dbReference type="EMBL" id="BBL02810.1"/>
    </source>
</evidence>
<evidence type="ECO:0000259" key="2">
    <source>
        <dbReference type="Pfam" id="PF08522"/>
    </source>
</evidence>
<sequence>MRQQKLYIALAGVLLLCAGCKSDDYADGTTPLKNAVYVDAATTTPETNVTFKKTVSELDRQIKAVFISPVQASTEVRFSVDAAAADDYNRRKGTDYALLDEAYYELPTQSVEVEAGKNESQPLTVHFKGLDALEIDRTALLPVTVSAAGVGPLEGSQTVYFLVKRSSAITTAANLTDGYLWVPSFETDEGKKAVNGLTALTYEALIYINEFSADADISSVMGVEQYCLLRLGDDGFPRQQLQTQIGGTAGTKFPEADASKELQAGEWYHVAMTWDLTTTELKFYVNGQLQSSGNATWKTEAGSGVIDLALGGPEAPNARRFFVGYSYDPHRPLNGLVSQVRIWSVARTQEEIFRDMYDVENPESKPELRAYWKCDEGQGNTVKDWSQYGNDLVCLDGANDFEKGERNEGTLEWDNSIEIPQLNKQE</sequence>
<dbReference type="EMBL" id="AP019735">
    <property type="protein sequence ID" value="BBL02810.1"/>
    <property type="molecule type" value="Genomic_DNA"/>
</dbReference>
<feature type="domain" description="BT-3987-like N-terminal" evidence="2">
    <location>
        <begin position="33"/>
        <end position="147"/>
    </location>
</feature>
<protein>
    <recommendedName>
        <fullName evidence="2">BT-3987-like N-terminal domain-containing protein</fullName>
    </recommendedName>
</protein>
<evidence type="ECO:0000256" key="1">
    <source>
        <dbReference type="SAM" id="SignalP"/>
    </source>
</evidence>
<dbReference type="KEGG" id="acou:A5CBH24_01230"/>
<feature type="chain" id="PRO_5021201494" description="BT-3987-like N-terminal domain-containing protein" evidence="1">
    <location>
        <begin position="27"/>
        <end position="426"/>
    </location>
</feature>
<dbReference type="Proteomes" id="UP000318946">
    <property type="component" value="Chromosome"/>
</dbReference>
<gene>
    <name evidence="3" type="ORF">A5CBH24_01230</name>
</gene>
<dbReference type="GeneID" id="78340844"/>
<dbReference type="GO" id="GO:0004553">
    <property type="term" value="F:hydrolase activity, hydrolyzing O-glycosyl compounds"/>
    <property type="evidence" value="ECO:0007669"/>
    <property type="project" value="UniProtKB-ARBA"/>
</dbReference>
<dbReference type="InterPro" id="IPR013320">
    <property type="entry name" value="ConA-like_dom_sf"/>
</dbReference>
<reference evidence="4" key="1">
    <citation type="submission" date="2019-06" db="EMBL/GenBank/DDBJ databases">
        <title>Alistipes onderdonkii subsp. vulgaris subsp. nov., Alistipes dispar sp. nov. and Alistipes communis sp. nov., isolated from human faeces, and creation of Alistipes onderdonkii subsp. onderdonkii subsp. nov.</title>
        <authorList>
            <person name="Sakamoto M."/>
            <person name="Ikeyama N."/>
            <person name="Ogata Y."/>
            <person name="Suda W."/>
            <person name="Iino T."/>
            <person name="Hattori M."/>
            <person name="Ohkuma M."/>
        </authorList>
    </citation>
    <scope>NUCLEOTIDE SEQUENCE [LARGE SCALE GENOMIC DNA]</scope>
    <source>
        <strain evidence="4">5CBH24</strain>
    </source>
</reference>
<dbReference type="Gene3D" id="2.60.120.200">
    <property type="match status" value="1"/>
</dbReference>
<dbReference type="Gene3D" id="2.60.40.1740">
    <property type="entry name" value="hypothetical protein (bacova_03559)"/>
    <property type="match status" value="1"/>
</dbReference>
<accession>A0A4Y1WNW8</accession>
<keyword evidence="1" id="KW-0732">Signal</keyword>
<organism evidence="3 4">
    <name type="scientific">Alistipes communis</name>
    <dbReference type="NCBI Taxonomy" id="2585118"/>
    <lineage>
        <taxon>Bacteria</taxon>
        <taxon>Pseudomonadati</taxon>
        <taxon>Bacteroidota</taxon>
        <taxon>Bacteroidia</taxon>
        <taxon>Bacteroidales</taxon>
        <taxon>Rikenellaceae</taxon>
        <taxon>Alistipes</taxon>
    </lineage>
</organism>
<dbReference type="GO" id="GO:0005975">
    <property type="term" value="P:carbohydrate metabolic process"/>
    <property type="evidence" value="ECO:0007669"/>
    <property type="project" value="UniProtKB-ARBA"/>
</dbReference>
<dbReference type="AlphaFoldDB" id="A0A4Y1WNW8"/>